<evidence type="ECO:0000256" key="2">
    <source>
        <dbReference type="ARBA" id="ARBA00009212"/>
    </source>
</evidence>
<accession>A0A399FXS4</accession>
<feature type="transmembrane region" description="Helical" evidence="8">
    <location>
        <begin position="65"/>
        <end position="81"/>
    </location>
</feature>
<feature type="transmembrane region" description="Helical" evidence="8">
    <location>
        <begin position="34"/>
        <end position="53"/>
    </location>
</feature>
<comment type="caution">
    <text evidence="9">The sequence shown here is derived from an EMBL/GenBank/DDBJ whole genome shotgun (WGS) entry which is preliminary data.</text>
</comment>
<evidence type="ECO:0000256" key="6">
    <source>
        <dbReference type="ARBA" id="ARBA00022989"/>
    </source>
</evidence>
<dbReference type="Proteomes" id="UP000266287">
    <property type="component" value="Unassembled WGS sequence"/>
</dbReference>
<keyword evidence="7 8" id="KW-0472">Membrane</keyword>
<evidence type="ECO:0000256" key="8">
    <source>
        <dbReference type="SAM" id="Phobius"/>
    </source>
</evidence>
<evidence type="ECO:0000256" key="7">
    <source>
        <dbReference type="ARBA" id="ARBA00023136"/>
    </source>
</evidence>
<keyword evidence="6 8" id="KW-1133">Transmembrane helix</keyword>
<name>A0A399FXS4_UNCN2</name>
<protein>
    <submittedName>
        <fullName evidence="9">Cation:proton antiporter</fullName>
    </submittedName>
</protein>
<evidence type="ECO:0000256" key="5">
    <source>
        <dbReference type="ARBA" id="ARBA00022692"/>
    </source>
</evidence>
<keyword evidence="3" id="KW-0813">Transport</keyword>
<comment type="similarity">
    <text evidence="2">Belongs to the CPA3 antiporters (TC 2.A.63) subunit F family.</text>
</comment>
<evidence type="ECO:0000313" key="9">
    <source>
        <dbReference type="EMBL" id="RII00190.1"/>
    </source>
</evidence>
<dbReference type="GO" id="GO:0015385">
    <property type="term" value="F:sodium:proton antiporter activity"/>
    <property type="evidence" value="ECO:0007669"/>
    <property type="project" value="TreeGrafter"/>
</dbReference>
<dbReference type="PANTHER" id="PTHR34702">
    <property type="entry name" value="NA(+)/H(+) ANTIPORTER SUBUNIT F1"/>
    <property type="match status" value="1"/>
</dbReference>
<dbReference type="AlphaFoldDB" id="A0A399FXS4"/>
<proteinExistence type="inferred from homology"/>
<organism evidence="9 10">
    <name type="scientific">candidate division NPL-UPA2 bacterium Unc8</name>
    <dbReference type="NCBI Taxonomy" id="1980939"/>
    <lineage>
        <taxon>Bacteria</taxon>
    </lineage>
</organism>
<comment type="subcellular location">
    <subcellularLocation>
        <location evidence="1">Cell membrane</location>
        <topology evidence="1">Multi-pass membrane protein</topology>
    </subcellularLocation>
</comment>
<dbReference type="Pfam" id="PF04066">
    <property type="entry name" value="MrpF_PhaF"/>
    <property type="match status" value="1"/>
</dbReference>
<dbReference type="PANTHER" id="PTHR34702:SF1">
    <property type="entry name" value="NA(+)_H(+) ANTIPORTER SUBUNIT F"/>
    <property type="match status" value="1"/>
</dbReference>
<evidence type="ECO:0000313" key="10">
    <source>
        <dbReference type="Proteomes" id="UP000266287"/>
    </source>
</evidence>
<keyword evidence="4" id="KW-1003">Cell membrane</keyword>
<dbReference type="EMBL" id="NDHY01000006">
    <property type="protein sequence ID" value="RII00190.1"/>
    <property type="molecule type" value="Genomic_DNA"/>
</dbReference>
<evidence type="ECO:0000256" key="1">
    <source>
        <dbReference type="ARBA" id="ARBA00004651"/>
    </source>
</evidence>
<sequence length="86" mass="9496">MNVFLLIVLALCFTTLLCFYRLMAGPTLPDRIVAAQAITTKTLAILVLLAFIYDQMIFLDISLTYALLAFLSVLAIARYLGHGRVG</sequence>
<keyword evidence="5 8" id="KW-0812">Transmembrane</keyword>
<reference evidence="9 10" key="1">
    <citation type="submission" date="2018-08" db="EMBL/GenBank/DDBJ databases">
        <title>Draft genome of candidate division NPL-UPA2 bacterium Unc8 that adapted to ultra-basic serpentinizing groundwater.</title>
        <authorList>
            <person name="Ishii S."/>
            <person name="Suzuki S."/>
            <person name="Nealson K.H."/>
        </authorList>
    </citation>
    <scope>NUCLEOTIDE SEQUENCE [LARGE SCALE GENOMIC DNA]</scope>
    <source>
        <strain evidence="9">Unc8</strain>
    </source>
</reference>
<evidence type="ECO:0000256" key="3">
    <source>
        <dbReference type="ARBA" id="ARBA00022448"/>
    </source>
</evidence>
<dbReference type="GO" id="GO:0005886">
    <property type="term" value="C:plasma membrane"/>
    <property type="evidence" value="ECO:0007669"/>
    <property type="project" value="UniProtKB-SubCell"/>
</dbReference>
<dbReference type="InterPro" id="IPR007208">
    <property type="entry name" value="MrpF/PhaF-like"/>
</dbReference>
<gene>
    <name evidence="9" type="ORF">B9J77_03435</name>
</gene>
<evidence type="ECO:0000256" key="4">
    <source>
        <dbReference type="ARBA" id="ARBA00022475"/>
    </source>
</evidence>